<dbReference type="SUPFAM" id="SSF47413">
    <property type="entry name" value="lambda repressor-like DNA-binding domains"/>
    <property type="match status" value="1"/>
</dbReference>
<dbReference type="PROSITE" id="PS50943">
    <property type="entry name" value="HTH_CROC1"/>
    <property type="match status" value="1"/>
</dbReference>
<dbReference type="Gene3D" id="3.30.450.180">
    <property type="match status" value="1"/>
</dbReference>
<dbReference type="SMART" id="SM00530">
    <property type="entry name" value="HTH_XRE"/>
    <property type="match status" value="1"/>
</dbReference>
<organism evidence="2">
    <name type="scientific">Alsobacter sp. KACC 23698</name>
    <dbReference type="NCBI Taxonomy" id="3149229"/>
    <lineage>
        <taxon>Bacteria</taxon>
        <taxon>Pseudomonadati</taxon>
        <taxon>Pseudomonadota</taxon>
        <taxon>Alphaproteobacteria</taxon>
        <taxon>Hyphomicrobiales</taxon>
        <taxon>Alsobacteraceae</taxon>
        <taxon>Alsobacter</taxon>
    </lineage>
</organism>
<name>A0AAU7J951_9HYPH</name>
<dbReference type="Gene3D" id="1.10.260.40">
    <property type="entry name" value="lambda repressor-like DNA-binding domains"/>
    <property type="match status" value="1"/>
</dbReference>
<feature type="domain" description="HTH cro/C1-type" evidence="1">
    <location>
        <begin position="13"/>
        <end position="67"/>
    </location>
</feature>
<dbReference type="PANTHER" id="PTHR35010">
    <property type="entry name" value="BLL4672 PROTEIN-RELATED"/>
    <property type="match status" value="1"/>
</dbReference>
<dbReference type="Pfam" id="PF17765">
    <property type="entry name" value="MLTR_LBD"/>
    <property type="match status" value="1"/>
</dbReference>
<dbReference type="CDD" id="cd00093">
    <property type="entry name" value="HTH_XRE"/>
    <property type="match status" value="1"/>
</dbReference>
<dbReference type="InterPro" id="IPR041413">
    <property type="entry name" value="MLTR_LBD"/>
</dbReference>
<dbReference type="AlphaFoldDB" id="A0AAU7J951"/>
<protein>
    <submittedName>
        <fullName evidence="2">Helix-turn-helix transcriptional regulator</fullName>
    </submittedName>
</protein>
<dbReference type="RefSeq" id="WP_406853719.1">
    <property type="nucleotide sequence ID" value="NZ_CP157484.1"/>
</dbReference>
<sequence>MTIQHVSSFGDGLRKWRQHRRLSQLDLALDAEVSQRHLSFVESGRASPSREMVLRLTERLDLPLRDRNALLLAAGYAPIFPERPLDDPAMGRALDAIRRLLKGHEPYPALAVDRLWRMVASNAAVAPLLAGVADAALLAPPVNVLRLSLHPGGLAPRIVNLPQWREHVLDRLRRQADAAADGALLELLRELESYAPPARPARRRPAREEGPHWIVPLEIETPAGVLSFISTTTVFGAPMDVTLAEIAIEAFFPADDRTAQALRSG</sequence>
<proteinExistence type="predicted"/>
<dbReference type="GO" id="GO:0003677">
    <property type="term" value="F:DNA binding"/>
    <property type="evidence" value="ECO:0007669"/>
    <property type="project" value="InterPro"/>
</dbReference>
<accession>A0AAU7J951</accession>
<dbReference type="Pfam" id="PF01381">
    <property type="entry name" value="HTH_3"/>
    <property type="match status" value="1"/>
</dbReference>
<evidence type="ECO:0000313" key="2">
    <source>
        <dbReference type="EMBL" id="XBO36901.1"/>
    </source>
</evidence>
<dbReference type="PANTHER" id="PTHR35010:SF4">
    <property type="entry name" value="BLL5781 PROTEIN"/>
    <property type="match status" value="1"/>
</dbReference>
<dbReference type="InterPro" id="IPR001387">
    <property type="entry name" value="Cro/C1-type_HTH"/>
</dbReference>
<reference evidence="2" key="1">
    <citation type="submission" date="2024-05" db="EMBL/GenBank/DDBJ databases">
        <authorList>
            <person name="Kim S."/>
            <person name="Heo J."/>
            <person name="Choi H."/>
            <person name="Choi Y."/>
            <person name="Kwon S.-W."/>
            <person name="Kim Y."/>
        </authorList>
    </citation>
    <scope>NUCLEOTIDE SEQUENCE</scope>
    <source>
        <strain evidence="2">KACC 23698</strain>
    </source>
</reference>
<dbReference type="InterPro" id="IPR010982">
    <property type="entry name" value="Lambda_DNA-bd_dom_sf"/>
</dbReference>
<dbReference type="EMBL" id="CP157484">
    <property type="protein sequence ID" value="XBO36901.1"/>
    <property type="molecule type" value="Genomic_DNA"/>
</dbReference>
<gene>
    <name evidence="2" type="ORF">ABEG18_14250</name>
</gene>
<evidence type="ECO:0000259" key="1">
    <source>
        <dbReference type="PROSITE" id="PS50943"/>
    </source>
</evidence>